<dbReference type="Pfam" id="PF03741">
    <property type="entry name" value="TerC"/>
    <property type="match status" value="1"/>
</dbReference>
<evidence type="ECO:0000256" key="4">
    <source>
        <dbReference type="ARBA" id="ARBA00022989"/>
    </source>
</evidence>
<dbReference type="InterPro" id="IPR022301">
    <property type="entry name" value="Integral_membrane_YjbE"/>
</dbReference>
<dbReference type="Proteomes" id="UP000295325">
    <property type="component" value="Unassembled WGS sequence"/>
</dbReference>
<dbReference type="PANTHER" id="PTHR30238:SF4">
    <property type="entry name" value="SLL1022 PROTEIN"/>
    <property type="match status" value="1"/>
</dbReference>
<dbReference type="GO" id="GO:0016020">
    <property type="term" value="C:membrane"/>
    <property type="evidence" value="ECO:0007669"/>
    <property type="project" value="UniProtKB-SubCell"/>
</dbReference>
<dbReference type="RefSeq" id="WP_341472344.1">
    <property type="nucleotide sequence ID" value="NZ_SOAZ01000035.1"/>
</dbReference>
<dbReference type="AlphaFoldDB" id="A0A4R7K4G6"/>
<reference evidence="7 8" key="1">
    <citation type="submission" date="2019-03" db="EMBL/GenBank/DDBJ databases">
        <title>Genomic Encyclopedia of Type Strains, Phase IV (KMG-IV): sequencing the most valuable type-strain genomes for metagenomic binning, comparative biology and taxonomic classification.</title>
        <authorList>
            <person name="Goeker M."/>
        </authorList>
    </citation>
    <scope>NUCLEOTIDE SEQUENCE [LARGE SCALE GENOMIC DNA]</scope>
    <source>
        <strain evidence="7 8">DSM 24455</strain>
    </source>
</reference>
<accession>A0A4R7K4G6</accession>
<feature type="transmembrane region" description="Helical" evidence="6">
    <location>
        <begin position="78"/>
        <end position="98"/>
    </location>
</feature>
<keyword evidence="4 6" id="KW-1133">Transmembrane helix</keyword>
<evidence type="ECO:0000256" key="2">
    <source>
        <dbReference type="ARBA" id="ARBA00007511"/>
    </source>
</evidence>
<evidence type="ECO:0000313" key="7">
    <source>
        <dbReference type="EMBL" id="TDT46097.1"/>
    </source>
</evidence>
<evidence type="ECO:0000256" key="5">
    <source>
        <dbReference type="ARBA" id="ARBA00023136"/>
    </source>
</evidence>
<protein>
    <submittedName>
        <fullName evidence="7">YjbE family integral membrane protein</fullName>
    </submittedName>
</protein>
<comment type="similarity">
    <text evidence="2">Belongs to the TerC family.</text>
</comment>
<comment type="caution">
    <text evidence="7">The sequence shown here is derived from an EMBL/GenBank/DDBJ whole genome shotgun (WGS) entry which is preliminary data.</text>
</comment>
<comment type="subcellular location">
    <subcellularLocation>
        <location evidence="1">Membrane</location>
        <topology evidence="1">Multi-pass membrane protein</topology>
    </subcellularLocation>
</comment>
<evidence type="ECO:0000256" key="3">
    <source>
        <dbReference type="ARBA" id="ARBA00022692"/>
    </source>
</evidence>
<feature type="transmembrane region" description="Helical" evidence="6">
    <location>
        <begin position="136"/>
        <end position="156"/>
    </location>
</feature>
<name>A0A4R7K4G6_9CLOT</name>
<organism evidence="7 8">
    <name type="scientific">Fonticella tunisiensis</name>
    <dbReference type="NCBI Taxonomy" id="1096341"/>
    <lineage>
        <taxon>Bacteria</taxon>
        <taxon>Bacillati</taxon>
        <taxon>Bacillota</taxon>
        <taxon>Clostridia</taxon>
        <taxon>Eubacteriales</taxon>
        <taxon>Clostridiaceae</taxon>
        <taxon>Fonticella</taxon>
    </lineage>
</organism>
<feature type="transmembrane region" description="Helical" evidence="6">
    <location>
        <begin position="110"/>
        <end position="130"/>
    </location>
</feature>
<dbReference type="InterPro" id="IPR005496">
    <property type="entry name" value="Integral_membrane_TerC"/>
</dbReference>
<sequence length="199" mass="22046">MALATRNLPEKYAKNASILGIGAAVMLRILFASFITIIVSIQWLPVKLLGGILLIKITWDFIKPQKDEDTEIKAANRFWEAVGIIIIVDISMSLDNVLAIAGAANGRIEFIVFAILLNIPILFFGSRFVSNLMEKYTLVIYMAGAILAHTALKMIMEDKLIAVHLSHKIIVVFPWIIALVVLTFGFYVSRNSSLPTGEN</sequence>
<dbReference type="PANTHER" id="PTHR30238">
    <property type="entry name" value="MEMBRANE BOUND PREDICTED REDOX MODULATOR"/>
    <property type="match status" value="1"/>
</dbReference>
<dbReference type="EMBL" id="SOAZ01000035">
    <property type="protein sequence ID" value="TDT46097.1"/>
    <property type="molecule type" value="Genomic_DNA"/>
</dbReference>
<keyword evidence="3 6" id="KW-0812">Transmembrane</keyword>
<feature type="transmembrane region" description="Helical" evidence="6">
    <location>
        <begin position="168"/>
        <end position="189"/>
    </location>
</feature>
<evidence type="ECO:0000256" key="1">
    <source>
        <dbReference type="ARBA" id="ARBA00004141"/>
    </source>
</evidence>
<gene>
    <name evidence="7" type="ORF">EDD71_1351</name>
</gene>
<evidence type="ECO:0000256" key="6">
    <source>
        <dbReference type="SAM" id="Phobius"/>
    </source>
</evidence>
<dbReference type="NCBIfam" id="TIGR03717">
    <property type="entry name" value="R_switched_YjbE"/>
    <property type="match status" value="1"/>
</dbReference>
<keyword evidence="8" id="KW-1185">Reference proteome</keyword>
<evidence type="ECO:0000313" key="8">
    <source>
        <dbReference type="Proteomes" id="UP000295325"/>
    </source>
</evidence>
<feature type="transmembrane region" description="Helical" evidence="6">
    <location>
        <begin position="21"/>
        <end position="44"/>
    </location>
</feature>
<keyword evidence="5 6" id="KW-0472">Membrane</keyword>
<proteinExistence type="inferred from homology"/>